<sequence>MSNPMVLYFENVSIEDVSTWISNFRTRNKLTIDQFHGLDKICSKYECGPSGINVGIFLNTFQNRLDRFRKLSRDEKNPDVIFLFMGAKDTMIYNAFKYECDVNLGVRSQVVILNEFWLRTSTFSPRYDEAMLNILLKLNKKMGGMNLELRETPLYGPLERKKGLTIGSRGIMIFGADVTHPGEHVGHSIAAIVATVDDRLSTYAARVRIQHPHQEIIHETQAMVAELVSAFLARNPGQIVDNVYFFRDGVGNDQMSEVLYKEIPAIFQGLRDGGAEANVKLVHLVAVKRHHTRFRDMNVNGTGEIQPGTVVNMLPISPHQTSFYMCSHLHPSKAPNPNASSSYKSGVCRTTLYHVLVDQKGVSLPSLQTMMYHLCYTYERGNRNLSVVPAIHYAHLACTRGRSHYQERTRLNEDFRGSLPVGVNPPEWGQPYPETVTFTKLSVNETLRDSMYYL</sequence>
<keyword evidence="3" id="KW-1185">Reference proteome</keyword>
<dbReference type="Gene3D" id="3.30.420.10">
    <property type="entry name" value="Ribonuclease H-like superfamily/Ribonuclease H"/>
    <property type="match status" value="1"/>
</dbReference>
<dbReference type="Pfam" id="PF02171">
    <property type="entry name" value="Piwi"/>
    <property type="match status" value="1"/>
</dbReference>
<evidence type="ECO:0000313" key="3">
    <source>
        <dbReference type="Proteomes" id="UP001605036"/>
    </source>
</evidence>
<proteinExistence type="predicted"/>
<dbReference type="SMART" id="SM00950">
    <property type="entry name" value="Piwi"/>
    <property type="match status" value="1"/>
</dbReference>
<name>A0ABD1YUE9_9MARC</name>
<dbReference type="Proteomes" id="UP001605036">
    <property type="component" value="Unassembled WGS sequence"/>
</dbReference>
<dbReference type="Gene3D" id="3.40.50.2300">
    <property type="match status" value="1"/>
</dbReference>
<feature type="domain" description="Piwi" evidence="1">
    <location>
        <begin position="80"/>
        <end position="406"/>
    </location>
</feature>
<accession>A0ABD1YUE9</accession>
<dbReference type="AlphaFoldDB" id="A0ABD1YUE9"/>
<protein>
    <recommendedName>
        <fullName evidence="1">Piwi domain-containing protein</fullName>
    </recommendedName>
</protein>
<dbReference type="SUPFAM" id="SSF53098">
    <property type="entry name" value="Ribonuclease H-like"/>
    <property type="match status" value="1"/>
</dbReference>
<dbReference type="EMBL" id="JBHFFA010000003">
    <property type="protein sequence ID" value="KAL2634397.1"/>
    <property type="molecule type" value="Genomic_DNA"/>
</dbReference>
<evidence type="ECO:0000259" key="1">
    <source>
        <dbReference type="PROSITE" id="PS50822"/>
    </source>
</evidence>
<dbReference type="InterPro" id="IPR036397">
    <property type="entry name" value="RNaseH_sf"/>
</dbReference>
<reference evidence="2 3" key="1">
    <citation type="submission" date="2024-09" db="EMBL/GenBank/DDBJ databases">
        <title>Chromosome-scale assembly of Riccia fluitans.</title>
        <authorList>
            <person name="Paukszto L."/>
            <person name="Sawicki J."/>
            <person name="Karawczyk K."/>
            <person name="Piernik-Szablinska J."/>
            <person name="Szczecinska M."/>
            <person name="Mazdziarz M."/>
        </authorList>
    </citation>
    <scope>NUCLEOTIDE SEQUENCE [LARGE SCALE GENOMIC DNA]</scope>
    <source>
        <strain evidence="2">Rf_01</strain>
        <tissue evidence="2">Aerial parts of the thallus</tissue>
    </source>
</reference>
<dbReference type="InterPro" id="IPR003165">
    <property type="entry name" value="Piwi"/>
</dbReference>
<organism evidence="2 3">
    <name type="scientific">Riccia fluitans</name>
    <dbReference type="NCBI Taxonomy" id="41844"/>
    <lineage>
        <taxon>Eukaryota</taxon>
        <taxon>Viridiplantae</taxon>
        <taxon>Streptophyta</taxon>
        <taxon>Embryophyta</taxon>
        <taxon>Marchantiophyta</taxon>
        <taxon>Marchantiopsida</taxon>
        <taxon>Marchantiidae</taxon>
        <taxon>Marchantiales</taxon>
        <taxon>Ricciaceae</taxon>
        <taxon>Riccia</taxon>
    </lineage>
</organism>
<evidence type="ECO:0000313" key="2">
    <source>
        <dbReference type="EMBL" id="KAL2634397.1"/>
    </source>
</evidence>
<gene>
    <name evidence="2" type="ORF">R1flu_005876</name>
</gene>
<dbReference type="InterPro" id="IPR012337">
    <property type="entry name" value="RNaseH-like_sf"/>
</dbReference>
<comment type="caution">
    <text evidence="2">The sequence shown here is derived from an EMBL/GenBank/DDBJ whole genome shotgun (WGS) entry which is preliminary data.</text>
</comment>
<dbReference type="PROSITE" id="PS50822">
    <property type="entry name" value="PIWI"/>
    <property type="match status" value="1"/>
</dbReference>
<dbReference type="PANTHER" id="PTHR22891">
    <property type="entry name" value="EUKARYOTIC TRANSLATION INITIATION FACTOR 2C"/>
    <property type="match status" value="1"/>
</dbReference>